<evidence type="ECO:0000256" key="2">
    <source>
        <dbReference type="ARBA" id="ARBA00008335"/>
    </source>
</evidence>
<evidence type="ECO:0000256" key="6">
    <source>
        <dbReference type="SAM" id="MobiDB-lite"/>
    </source>
</evidence>
<feature type="transmembrane region" description="Helical" evidence="7">
    <location>
        <begin position="193"/>
        <end position="211"/>
    </location>
</feature>
<dbReference type="PANTHER" id="PTHR23502:SF68">
    <property type="entry name" value="MULTIDRUG TRANSPORTER, PUTATIVE (AFU_ORTHOLOGUE AFUA_3G01120)-RELATED"/>
    <property type="match status" value="1"/>
</dbReference>
<feature type="region of interest" description="Disordered" evidence="6">
    <location>
        <begin position="1"/>
        <end position="78"/>
    </location>
</feature>
<comment type="subcellular location">
    <subcellularLocation>
        <location evidence="1">Membrane</location>
        <topology evidence="1">Multi-pass membrane protein</topology>
    </subcellularLocation>
</comment>
<evidence type="ECO:0000256" key="4">
    <source>
        <dbReference type="ARBA" id="ARBA00022989"/>
    </source>
</evidence>
<comment type="similarity">
    <text evidence="2">Belongs to the major facilitator superfamily.</text>
</comment>
<dbReference type="GO" id="GO:0016020">
    <property type="term" value="C:membrane"/>
    <property type="evidence" value="ECO:0007669"/>
    <property type="project" value="UniProtKB-SubCell"/>
</dbReference>
<reference evidence="8" key="1">
    <citation type="submission" date="2023-06" db="EMBL/GenBank/DDBJ databases">
        <title>Genome-scale phylogeny and comparative genomics of the fungal order Sordariales.</title>
        <authorList>
            <consortium name="Lawrence Berkeley National Laboratory"/>
            <person name="Hensen N."/>
            <person name="Bonometti L."/>
            <person name="Westerberg I."/>
            <person name="Brannstrom I.O."/>
            <person name="Guillou S."/>
            <person name="Cros-Aarteil S."/>
            <person name="Calhoun S."/>
            <person name="Haridas S."/>
            <person name="Kuo A."/>
            <person name="Mondo S."/>
            <person name="Pangilinan J."/>
            <person name="Riley R."/>
            <person name="LaButti K."/>
            <person name="Andreopoulos B."/>
            <person name="Lipzen A."/>
            <person name="Chen C."/>
            <person name="Yanf M."/>
            <person name="Daum C."/>
            <person name="Ng V."/>
            <person name="Clum A."/>
            <person name="Steindorff A."/>
            <person name="Ohm R."/>
            <person name="Martin F."/>
            <person name="Silar P."/>
            <person name="Natvig D."/>
            <person name="Lalanne C."/>
            <person name="Gautier V."/>
            <person name="Ament-velasquez S.L."/>
            <person name="Kruys A."/>
            <person name="Hutchinson M.I."/>
            <person name="Powell A.J."/>
            <person name="Barry K."/>
            <person name="Miller A.N."/>
            <person name="Grigoriev I.V."/>
            <person name="Debuchy R."/>
            <person name="Gladieux P."/>
            <person name="Thoren M.H."/>
            <person name="Johannesson H."/>
        </authorList>
    </citation>
    <scope>NUCLEOTIDE SEQUENCE</scope>
    <source>
        <strain evidence="8">SMH2392-1A</strain>
    </source>
</reference>
<keyword evidence="9" id="KW-1185">Reference proteome</keyword>
<gene>
    <name evidence="8" type="ORF">B0T26DRAFT_754040</name>
</gene>
<keyword evidence="4 7" id="KW-1133">Transmembrane helix</keyword>
<keyword evidence="5 7" id="KW-0472">Membrane</keyword>
<dbReference type="GO" id="GO:0022857">
    <property type="term" value="F:transmembrane transporter activity"/>
    <property type="evidence" value="ECO:0007669"/>
    <property type="project" value="TreeGrafter"/>
</dbReference>
<dbReference type="PANTHER" id="PTHR23502">
    <property type="entry name" value="MAJOR FACILITATOR SUPERFAMILY"/>
    <property type="match status" value="1"/>
</dbReference>
<evidence type="ECO:0000256" key="5">
    <source>
        <dbReference type="ARBA" id="ARBA00023136"/>
    </source>
</evidence>
<sequence>MAMPDDGGDAAALQRQRSIDQAVVEGHDADIPSDISHAIAEQQQRRASLARKRSLSGDVEKDAKDNDAPVADDDDPNIVWWNDNDPANPYNWPTWTKVLNCVLIRGTAKPSSGETFTLTRKLSKLSLKGSYRRLKEVPGKFKRSRVASLFHKPKKRSASENRSMARSVFGAVLPLLGLKMYEALGLGWGNNLLAFIAVAIAPGAFSIIRYGELLRTKYPIKNL</sequence>
<name>A0AA40ADR9_9PEZI</name>
<evidence type="ECO:0000313" key="8">
    <source>
        <dbReference type="EMBL" id="KAK0713993.1"/>
    </source>
</evidence>
<organism evidence="8 9">
    <name type="scientific">Lasiosphaeria miniovina</name>
    <dbReference type="NCBI Taxonomy" id="1954250"/>
    <lineage>
        <taxon>Eukaryota</taxon>
        <taxon>Fungi</taxon>
        <taxon>Dikarya</taxon>
        <taxon>Ascomycota</taxon>
        <taxon>Pezizomycotina</taxon>
        <taxon>Sordariomycetes</taxon>
        <taxon>Sordariomycetidae</taxon>
        <taxon>Sordariales</taxon>
        <taxon>Lasiosphaeriaceae</taxon>
        <taxon>Lasiosphaeria</taxon>
    </lineage>
</organism>
<dbReference type="Proteomes" id="UP001172101">
    <property type="component" value="Unassembled WGS sequence"/>
</dbReference>
<evidence type="ECO:0000256" key="3">
    <source>
        <dbReference type="ARBA" id="ARBA00022692"/>
    </source>
</evidence>
<dbReference type="RefSeq" id="XP_060295315.1">
    <property type="nucleotide sequence ID" value="XM_060445782.1"/>
</dbReference>
<feature type="compositionally biased region" description="Basic and acidic residues" evidence="6">
    <location>
        <begin position="58"/>
        <end position="67"/>
    </location>
</feature>
<dbReference type="EMBL" id="JAUIRO010000005">
    <property type="protein sequence ID" value="KAK0713993.1"/>
    <property type="molecule type" value="Genomic_DNA"/>
</dbReference>
<accession>A0AA40ADR9</accession>
<dbReference type="GeneID" id="85329052"/>
<evidence type="ECO:0000256" key="1">
    <source>
        <dbReference type="ARBA" id="ARBA00004141"/>
    </source>
</evidence>
<evidence type="ECO:0000256" key="7">
    <source>
        <dbReference type="SAM" id="Phobius"/>
    </source>
</evidence>
<keyword evidence="3 7" id="KW-0812">Transmembrane</keyword>
<comment type="caution">
    <text evidence="8">The sequence shown here is derived from an EMBL/GenBank/DDBJ whole genome shotgun (WGS) entry which is preliminary data.</text>
</comment>
<dbReference type="AlphaFoldDB" id="A0AA40ADR9"/>
<protein>
    <submittedName>
        <fullName evidence="8">Uncharacterized protein</fullName>
    </submittedName>
</protein>
<evidence type="ECO:0000313" key="9">
    <source>
        <dbReference type="Proteomes" id="UP001172101"/>
    </source>
</evidence>
<proteinExistence type="inferred from homology"/>